<organism evidence="8 9">
    <name type="scientific">Elsinoe ampelina</name>
    <dbReference type="NCBI Taxonomy" id="302913"/>
    <lineage>
        <taxon>Eukaryota</taxon>
        <taxon>Fungi</taxon>
        <taxon>Dikarya</taxon>
        <taxon>Ascomycota</taxon>
        <taxon>Pezizomycotina</taxon>
        <taxon>Dothideomycetes</taxon>
        <taxon>Dothideomycetidae</taxon>
        <taxon>Myriangiales</taxon>
        <taxon>Elsinoaceae</taxon>
        <taxon>Elsinoe</taxon>
    </lineage>
</organism>
<name>A0A6A6GQZ1_9PEZI</name>
<evidence type="ECO:0000256" key="1">
    <source>
        <dbReference type="ARBA" id="ARBA00004196"/>
    </source>
</evidence>
<dbReference type="InterPro" id="IPR036423">
    <property type="entry name" value="SOD-like_Cu/Zn_dom_sf"/>
</dbReference>
<dbReference type="GO" id="GO:0046872">
    <property type="term" value="F:metal ion binding"/>
    <property type="evidence" value="ECO:0007669"/>
    <property type="project" value="InterPro"/>
</dbReference>
<dbReference type="GO" id="GO:0005576">
    <property type="term" value="C:extracellular region"/>
    <property type="evidence" value="ECO:0007669"/>
    <property type="project" value="UniProtKB-SubCell"/>
</dbReference>
<accession>A0A6A6GQZ1</accession>
<gene>
    <name evidence="8" type="ORF">BDZ85DRAFT_179400</name>
</gene>
<feature type="non-terminal residue" evidence="8">
    <location>
        <position position="248"/>
    </location>
</feature>
<feature type="non-terminal residue" evidence="8">
    <location>
        <position position="1"/>
    </location>
</feature>
<comment type="catalytic activity">
    <reaction evidence="7">
        <text>2 superoxide + 2 H(+) = H2O2 + O2</text>
        <dbReference type="Rhea" id="RHEA:20696"/>
        <dbReference type="ChEBI" id="CHEBI:15378"/>
        <dbReference type="ChEBI" id="CHEBI:15379"/>
        <dbReference type="ChEBI" id="CHEBI:16240"/>
        <dbReference type="ChEBI" id="CHEBI:18421"/>
        <dbReference type="EC" id="1.15.1.1"/>
    </reaction>
</comment>
<sequence>PPPVLLTTTKSAVLPTLPTPFSGLLTNQGAIIAKAPAQPGYVGPGGTAAIQSSLPAATYIASLPPRAFNELTGTIIGGSIRASSSQDGTGVTFSISLTNLPDNAQYGPFAYHIHDSPVPADGNCTSTLAHFDVTNRGEYIPCEVAKPETCQTGDLSGKHGTARGSSFTAEYVDDFVSTDPSSPYFIGMKSVVIHTANTTRLTCANFMVASENGTGAGGSGATGTGNVTAPTATMTQPAMFTGAASKVG</sequence>
<dbReference type="Proteomes" id="UP000799538">
    <property type="component" value="Unassembled WGS sequence"/>
</dbReference>
<dbReference type="SUPFAM" id="SSF49329">
    <property type="entry name" value="Cu,Zn superoxide dismutase-like"/>
    <property type="match status" value="1"/>
</dbReference>
<keyword evidence="6" id="KW-0049">Antioxidant</keyword>
<dbReference type="Gene3D" id="2.60.40.200">
    <property type="entry name" value="Superoxide dismutase, copper/zinc binding domain"/>
    <property type="match status" value="1"/>
</dbReference>
<evidence type="ECO:0000313" key="8">
    <source>
        <dbReference type="EMBL" id="KAF2228107.1"/>
    </source>
</evidence>
<evidence type="ECO:0000313" key="9">
    <source>
        <dbReference type="Proteomes" id="UP000799538"/>
    </source>
</evidence>
<protein>
    <recommendedName>
        <fullName evidence="4">superoxide dismutase</fullName>
        <ecNumber evidence="4">1.15.1.1</ecNumber>
    </recommendedName>
</protein>
<evidence type="ECO:0000256" key="2">
    <source>
        <dbReference type="ARBA" id="ARBA00004613"/>
    </source>
</evidence>
<comment type="subcellular location">
    <subcellularLocation>
        <location evidence="1">Cell envelope</location>
    </subcellularLocation>
    <subcellularLocation>
        <location evidence="2">Secreted</location>
    </subcellularLocation>
</comment>
<dbReference type="FunFam" id="2.60.40.200:FF:000007">
    <property type="entry name" value="Cell surface Cu-only superoxide dismutase 5"/>
    <property type="match status" value="1"/>
</dbReference>
<proteinExistence type="inferred from homology"/>
<dbReference type="AlphaFoldDB" id="A0A6A6GQZ1"/>
<evidence type="ECO:0000256" key="7">
    <source>
        <dbReference type="ARBA" id="ARBA00049204"/>
    </source>
</evidence>
<evidence type="ECO:0000256" key="6">
    <source>
        <dbReference type="ARBA" id="ARBA00022862"/>
    </source>
</evidence>
<evidence type="ECO:0000256" key="3">
    <source>
        <dbReference type="ARBA" id="ARBA00010457"/>
    </source>
</evidence>
<dbReference type="GO" id="GO:0004784">
    <property type="term" value="F:superoxide dismutase activity"/>
    <property type="evidence" value="ECO:0007669"/>
    <property type="project" value="UniProtKB-EC"/>
</dbReference>
<reference evidence="9" key="1">
    <citation type="journal article" date="2020" name="Stud. Mycol.">
        <title>101 Dothideomycetes genomes: A test case for predicting lifestyles and emergence of pathogens.</title>
        <authorList>
            <person name="Haridas S."/>
            <person name="Albert R."/>
            <person name="Binder M."/>
            <person name="Bloem J."/>
            <person name="LaButti K."/>
            <person name="Salamov A."/>
            <person name="Andreopoulos B."/>
            <person name="Baker S."/>
            <person name="Barry K."/>
            <person name="Bills G."/>
            <person name="Bluhm B."/>
            <person name="Cannon C."/>
            <person name="Castanera R."/>
            <person name="Culley D."/>
            <person name="Daum C."/>
            <person name="Ezra D."/>
            <person name="Gonzalez J."/>
            <person name="Henrissat B."/>
            <person name="Kuo A."/>
            <person name="Liang C."/>
            <person name="Lipzen A."/>
            <person name="Lutzoni F."/>
            <person name="Magnuson J."/>
            <person name="Mondo S."/>
            <person name="Nolan M."/>
            <person name="Ohm R."/>
            <person name="Pangilinan J."/>
            <person name="Park H.-J."/>
            <person name="Ramirez L."/>
            <person name="Alfaro M."/>
            <person name="Sun H."/>
            <person name="Tritt A."/>
            <person name="Yoshinaga Y."/>
            <person name="Zwiers L.-H."/>
            <person name="Turgeon B."/>
            <person name="Goodwin S."/>
            <person name="Spatafora J."/>
            <person name="Crous P."/>
            <person name="Grigoriev I."/>
        </authorList>
    </citation>
    <scope>NUCLEOTIDE SEQUENCE [LARGE SCALE GENOMIC DNA]</scope>
    <source>
        <strain evidence="9">CECT 20119</strain>
    </source>
</reference>
<evidence type="ECO:0000256" key="4">
    <source>
        <dbReference type="ARBA" id="ARBA00012682"/>
    </source>
</evidence>
<comment type="similarity">
    <text evidence="3">Belongs to the Cu-Zn superoxide dismutase family.</text>
</comment>
<keyword evidence="9" id="KW-1185">Reference proteome</keyword>
<keyword evidence="5" id="KW-0964">Secreted</keyword>
<dbReference type="EC" id="1.15.1.1" evidence="4"/>
<evidence type="ECO:0000256" key="5">
    <source>
        <dbReference type="ARBA" id="ARBA00022525"/>
    </source>
</evidence>
<dbReference type="OrthoDB" id="159229at2759"/>
<dbReference type="EMBL" id="ML992501">
    <property type="protein sequence ID" value="KAF2228107.1"/>
    <property type="molecule type" value="Genomic_DNA"/>
</dbReference>